<feature type="domain" description="Amine oxidase" evidence="5">
    <location>
        <begin position="19"/>
        <end position="330"/>
    </location>
</feature>
<dbReference type="Gene3D" id="3.50.50.60">
    <property type="entry name" value="FAD/NAD(P)-binding domain"/>
    <property type="match status" value="2"/>
</dbReference>
<protein>
    <recommendedName>
        <fullName evidence="3">Pyridine nucleotide-disulfide oxidoreductase domain-containing protein 2</fullName>
    </recommendedName>
</protein>
<dbReference type="GO" id="GO:0016491">
    <property type="term" value="F:oxidoreductase activity"/>
    <property type="evidence" value="ECO:0007669"/>
    <property type="project" value="InterPro"/>
</dbReference>
<gene>
    <name evidence="6" type="ORF">BN1232_04093</name>
</gene>
<accession>A0A0E4H020</accession>
<dbReference type="PANTHER" id="PTHR10668">
    <property type="entry name" value="PHYTOENE DEHYDROGENASE"/>
    <property type="match status" value="1"/>
</dbReference>
<dbReference type="STRING" id="141349.BN1232_04093"/>
<dbReference type="Proteomes" id="UP000199251">
    <property type="component" value="Unassembled WGS sequence"/>
</dbReference>
<keyword evidence="4" id="KW-1133">Transmembrane helix</keyword>
<evidence type="ECO:0000256" key="1">
    <source>
        <dbReference type="ARBA" id="ARBA00037217"/>
    </source>
</evidence>
<sequence length="537" mass="57592">MALAAEAPDVLIVGAGHNGLTAGCYLARAGLRVLVVEAADAVGGMTSTRSVLQRAPDHLINEGAMDSSLWRTTTIAKDLQLDRFGLRELEIETPYAYLDEDGSSLCIHRDPVRTAEEIRRFAPADAKAYLELANALDAAMNVVVPYMNTSPTRPRVSGIISGAIKSARRPSRVGPLAQFLTTSQAEFIDSRFRDRRIKALLAAVPCFAPIFADGTAWVLIYFGLIHRSGVGRFQGGTGALTDALAACFTAAGGQLRLGAVVDRLAVRGGRVVGVHLDTGEQITAGRVITTNNVKVTLSQWLPDGLLGDEATRRVRHIPTSSTNASSFKIDVALGGRVTLAGHQMNRRDDVDLRKPALCLTSFEDHVEAWHACDRGEVPDPVPGFAIVPTGMDPTQGPEGQDTFWFWSGITPAHPTRPWTELAESTADKVLVHAAKYLDGLSGLQVDRRQQSPPDLAARFRSPDGNVYHVDPVATRFGPLRPAPGFAGYRTPVDGLFLSGAGTHPSAGICGVPGQQAARAVLRTLRGNQIADRVRGRR</sequence>
<keyword evidence="4" id="KW-0812">Transmembrane</keyword>
<evidence type="ECO:0000313" key="7">
    <source>
        <dbReference type="Proteomes" id="UP000199251"/>
    </source>
</evidence>
<reference evidence="6 7" key="1">
    <citation type="submission" date="2015-03" db="EMBL/GenBank/DDBJ databases">
        <authorList>
            <person name="Urmite Genomes"/>
        </authorList>
    </citation>
    <scope>NUCLEOTIDE SEQUENCE [LARGE SCALE GENOMIC DNA]</scope>
    <source>
        <strain evidence="6 7">CSUR P1491</strain>
    </source>
</reference>
<comment type="subunit">
    <text evidence="2">Interacts with COX5B; this interaction may contribute to localize PYROXD2 to the inner face of the inner mitochondrial membrane.</text>
</comment>
<evidence type="ECO:0000256" key="3">
    <source>
        <dbReference type="ARBA" id="ARBA00040298"/>
    </source>
</evidence>
<dbReference type="OrthoDB" id="833207at2"/>
<dbReference type="InterPro" id="IPR036188">
    <property type="entry name" value="FAD/NAD-bd_sf"/>
</dbReference>
<dbReference type="Pfam" id="PF01593">
    <property type="entry name" value="Amino_oxidase"/>
    <property type="match status" value="1"/>
</dbReference>
<evidence type="ECO:0000313" key="6">
    <source>
        <dbReference type="EMBL" id="CQD18032.1"/>
    </source>
</evidence>
<proteinExistence type="predicted"/>
<dbReference type="PANTHER" id="PTHR10668:SF103">
    <property type="entry name" value="PYRIDINE NUCLEOTIDE-DISULFIDE OXIDOREDUCTASE DOMAIN-CONTAINING PROTEIN 2"/>
    <property type="match status" value="1"/>
</dbReference>
<evidence type="ECO:0000256" key="4">
    <source>
        <dbReference type="SAM" id="Phobius"/>
    </source>
</evidence>
<evidence type="ECO:0000259" key="5">
    <source>
        <dbReference type="Pfam" id="PF01593"/>
    </source>
</evidence>
<dbReference type="SUPFAM" id="SSF51905">
    <property type="entry name" value="FAD/NAD(P)-binding domain"/>
    <property type="match status" value="1"/>
</dbReference>
<feature type="transmembrane region" description="Helical" evidence="4">
    <location>
        <begin position="200"/>
        <end position="224"/>
    </location>
</feature>
<dbReference type="AlphaFoldDB" id="A0A0E4H020"/>
<keyword evidence="4" id="KW-0472">Membrane</keyword>
<evidence type="ECO:0000256" key="2">
    <source>
        <dbReference type="ARBA" id="ARBA00038825"/>
    </source>
</evidence>
<organism evidence="6 7">
    <name type="scientific">Mycobacterium lentiflavum</name>
    <dbReference type="NCBI Taxonomy" id="141349"/>
    <lineage>
        <taxon>Bacteria</taxon>
        <taxon>Bacillati</taxon>
        <taxon>Actinomycetota</taxon>
        <taxon>Actinomycetes</taxon>
        <taxon>Mycobacteriales</taxon>
        <taxon>Mycobacteriaceae</taxon>
        <taxon>Mycobacterium</taxon>
        <taxon>Mycobacterium simiae complex</taxon>
    </lineage>
</organism>
<dbReference type="InterPro" id="IPR002937">
    <property type="entry name" value="Amino_oxidase"/>
</dbReference>
<comment type="function">
    <text evidence="1">Probable oxidoreductase that may play a role as regulator of mitochondrial function.</text>
</comment>
<dbReference type="EMBL" id="CTEE01000001">
    <property type="protein sequence ID" value="CQD18032.1"/>
    <property type="molecule type" value="Genomic_DNA"/>
</dbReference>
<name>A0A0E4H020_MYCLN</name>